<accession>A0A699X1X2</accession>
<proteinExistence type="predicted"/>
<dbReference type="EMBL" id="BKCJ011797809">
    <property type="protein sequence ID" value="GFD53727.1"/>
    <property type="molecule type" value="Genomic_DNA"/>
</dbReference>
<feature type="non-terminal residue" evidence="1">
    <location>
        <position position="1"/>
    </location>
</feature>
<gene>
    <name evidence="1" type="ORF">Tci_925696</name>
</gene>
<organism evidence="1">
    <name type="scientific">Tanacetum cinerariifolium</name>
    <name type="common">Dalmatian daisy</name>
    <name type="synonym">Chrysanthemum cinerariifolium</name>
    <dbReference type="NCBI Taxonomy" id="118510"/>
    <lineage>
        <taxon>Eukaryota</taxon>
        <taxon>Viridiplantae</taxon>
        <taxon>Streptophyta</taxon>
        <taxon>Embryophyta</taxon>
        <taxon>Tracheophyta</taxon>
        <taxon>Spermatophyta</taxon>
        <taxon>Magnoliopsida</taxon>
        <taxon>eudicotyledons</taxon>
        <taxon>Gunneridae</taxon>
        <taxon>Pentapetalae</taxon>
        <taxon>asterids</taxon>
        <taxon>campanulids</taxon>
        <taxon>Asterales</taxon>
        <taxon>Asteraceae</taxon>
        <taxon>Asteroideae</taxon>
        <taxon>Anthemideae</taxon>
        <taxon>Anthemidinae</taxon>
        <taxon>Tanacetum</taxon>
    </lineage>
</organism>
<dbReference type="AlphaFoldDB" id="A0A699X1X2"/>
<sequence>IAELAPVVLARGKYGALRAQYQRKRPHRGDAQPVPIDAPAYFGHGHVGDGGRVDTQFAVGILAPGVEIAIGSQAHRVVVAGRDLHQRHAGRDGPLADGPG</sequence>
<evidence type="ECO:0000313" key="1">
    <source>
        <dbReference type="EMBL" id="GFD53727.1"/>
    </source>
</evidence>
<protein>
    <submittedName>
        <fullName evidence="1">Uncharacterized protein</fullName>
    </submittedName>
</protein>
<comment type="caution">
    <text evidence="1">The sequence shown here is derived from an EMBL/GenBank/DDBJ whole genome shotgun (WGS) entry which is preliminary data.</text>
</comment>
<reference evidence="1" key="1">
    <citation type="journal article" date="2019" name="Sci. Rep.">
        <title>Draft genome of Tanacetum cinerariifolium, the natural source of mosquito coil.</title>
        <authorList>
            <person name="Yamashiro T."/>
            <person name="Shiraishi A."/>
            <person name="Satake H."/>
            <person name="Nakayama K."/>
        </authorList>
    </citation>
    <scope>NUCLEOTIDE SEQUENCE</scope>
</reference>
<feature type="non-terminal residue" evidence="1">
    <location>
        <position position="100"/>
    </location>
</feature>
<name>A0A699X1X2_TANCI</name>